<accession>A0A1Z5IRN8</accession>
<protein>
    <recommendedName>
        <fullName evidence="3">DUF1064 domain-containing protein</fullName>
    </recommendedName>
</protein>
<dbReference type="InterPro" id="IPR009414">
    <property type="entry name" value="DUF1064"/>
</dbReference>
<dbReference type="EMBL" id="BCMH01000012">
    <property type="protein sequence ID" value="GAX04091.1"/>
    <property type="molecule type" value="Genomic_DNA"/>
</dbReference>
<gene>
    <name evidence="1" type="ORF">IWT140_01728</name>
</gene>
<comment type="caution">
    <text evidence="1">The sequence shown here is derived from an EMBL/GenBank/DDBJ whole genome shotgun (WGS) entry which is preliminary data.</text>
</comment>
<dbReference type="Pfam" id="PF06356">
    <property type="entry name" value="DUF1064"/>
    <property type="match status" value="1"/>
</dbReference>
<sequence length="156" mass="18565">MKKQKPTALNKRGKKIHFDGYTFDSQKEFDFYYRFIKYSGAPFEIHPKFVLEPKHELADFNTHSIRYTPDVIVYDSRREKMHVYDVKNSFTVYGIDPSVKLRWTLFSSKYGIPVEAVVIRKHDFKVIGFGTTKTRKIDQPLICSDVFYDWHEALRK</sequence>
<evidence type="ECO:0000313" key="2">
    <source>
        <dbReference type="Proteomes" id="UP000198430"/>
    </source>
</evidence>
<reference evidence="1 2" key="1">
    <citation type="submission" date="2015-11" db="EMBL/GenBank/DDBJ databases">
        <title>Draft genome sequences of new species of the genus Lactobacillus isolated from orchardgrass silage.</title>
        <authorList>
            <person name="Tohno M."/>
            <person name="Tanizawa Y."/>
            <person name="Arita M."/>
        </authorList>
    </citation>
    <scope>NUCLEOTIDE SEQUENCE [LARGE SCALE GENOMIC DNA]</scope>
    <source>
        <strain evidence="1 2">IWT140</strain>
    </source>
</reference>
<proteinExistence type="predicted"/>
<dbReference type="AlphaFoldDB" id="A0A1Z5IRN8"/>
<dbReference type="Proteomes" id="UP000198430">
    <property type="component" value="Unassembled WGS sequence"/>
</dbReference>
<organism evidence="1 2">
    <name type="scientific">Secundilactobacillus pentosiphilus</name>
    <dbReference type="NCBI Taxonomy" id="1714682"/>
    <lineage>
        <taxon>Bacteria</taxon>
        <taxon>Bacillati</taxon>
        <taxon>Bacillota</taxon>
        <taxon>Bacilli</taxon>
        <taxon>Lactobacillales</taxon>
        <taxon>Lactobacillaceae</taxon>
        <taxon>Secundilactobacillus</taxon>
    </lineage>
</organism>
<keyword evidence="2" id="KW-1185">Reference proteome</keyword>
<evidence type="ECO:0008006" key="3">
    <source>
        <dbReference type="Google" id="ProtNLM"/>
    </source>
</evidence>
<name>A0A1Z5IRN8_9LACO</name>
<dbReference type="RefSeq" id="WP_089089050.1">
    <property type="nucleotide sequence ID" value="NZ_BCMH01000012.1"/>
</dbReference>
<evidence type="ECO:0000313" key="1">
    <source>
        <dbReference type="EMBL" id="GAX04091.1"/>
    </source>
</evidence>